<name>A0A9X5E6H4_9CYAN</name>
<comment type="caution">
    <text evidence="1">The sequence shown here is derived from an EMBL/GenBank/DDBJ whole genome shotgun (WGS) entry which is preliminary data.</text>
</comment>
<evidence type="ECO:0000313" key="1">
    <source>
        <dbReference type="EMBL" id="NHC35811.1"/>
    </source>
</evidence>
<evidence type="ECO:0000313" key="2">
    <source>
        <dbReference type="Proteomes" id="UP000031532"/>
    </source>
</evidence>
<dbReference type="Proteomes" id="UP000031532">
    <property type="component" value="Unassembled WGS sequence"/>
</dbReference>
<sequence>MKILPTLLLTNYQLPTTNYQLPTTNYQFTWTNYKNYCKMTFPAWVRTF</sequence>
<accession>A0A9X5E6H4</accession>
<proteinExistence type="predicted"/>
<reference evidence="1 2" key="1">
    <citation type="journal article" date="2015" name="Genome Announc.">
        <title>Draft Genome Sequence of the Terrestrial Cyanobacterium Scytonema millei VB511283, Isolated from Eastern India.</title>
        <authorList>
            <person name="Sen D."/>
            <person name="Chandrababunaidu M.M."/>
            <person name="Singh D."/>
            <person name="Sanghi N."/>
            <person name="Ghorai A."/>
            <person name="Mishra G.P."/>
            <person name="Madduluri M."/>
            <person name="Adhikary S.P."/>
            <person name="Tripathy S."/>
        </authorList>
    </citation>
    <scope>NUCLEOTIDE SEQUENCE [LARGE SCALE GENOMIC DNA]</scope>
    <source>
        <strain evidence="1 2">VB511283</strain>
    </source>
</reference>
<organism evidence="1 2">
    <name type="scientific">Scytonema millei VB511283</name>
    <dbReference type="NCBI Taxonomy" id="1245923"/>
    <lineage>
        <taxon>Bacteria</taxon>
        <taxon>Bacillati</taxon>
        <taxon>Cyanobacteriota</taxon>
        <taxon>Cyanophyceae</taxon>
        <taxon>Nostocales</taxon>
        <taxon>Scytonemataceae</taxon>
        <taxon>Scytonema</taxon>
    </lineage>
</organism>
<protein>
    <submittedName>
        <fullName evidence="1">Uncharacterized protein</fullName>
    </submittedName>
</protein>
<dbReference type="EMBL" id="JTJC03000003">
    <property type="protein sequence ID" value="NHC35811.1"/>
    <property type="molecule type" value="Genomic_DNA"/>
</dbReference>
<dbReference type="AlphaFoldDB" id="A0A9X5E6H4"/>
<gene>
    <name evidence="1" type="ORF">QH73_0014315</name>
</gene>
<keyword evidence="2" id="KW-1185">Reference proteome</keyword>